<dbReference type="Gene3D" id="3.30.200.20">
    <property type="entry name" value="Phosphorylase Kinase, domain 1"/>
    <property type="match status" value="1"/>
</dbReference>
<evidence type="ECO:0000256" key="3">
    <source>
        <dbReference type="ARBA" id="ARBA00022777"/>
    </source>
</evidence>
<gene>
    <name evidence="6" type="ORF">SAMN05443639_103302</name>
</gene>
<proteinExistence type="predicted"/>
<dbReference type="PANTHER" id="PTHR43289:SF6">
    <property type="entry name" value="SERINE_THREONINE-PROTEIN KINASE NEKL-3"/>
    <property type="match status" value="1"/>
</dbReference>
<dbReference type="SUPFAM" id="SSF56112">
    <property type="entry name" value="Protein kinase-like (PK-like)"/>
    <property type="match status" value="1"/>
</dbReference>
<dbReference type="GO" id="GO:0005524">
    <property type="term" value="F:ATP binding"/>
    <property type="evidence" value="ECO:0007669"/>
    <property type="project" value="UniProtKB-KW"/>
</dbReference>
<dbReference type="Pfam" id="PF00069">
    <property type="entry name" value="Pkinase"/>
    <property type="match status" value="1"/>
</dbReference>
<protein>
    <submittedName>
        <fullName evidence="6">Serine/threonine protein kinase</fullName>
    </submittedName>
</protein>
<evidence type="ECO:0000313" key="7">
    <source>
        <dbReference type="Proteomes" id="UP000199181"/>
    </source>
</evidence>
<dbReference type="CDD" id="cd14014">
    <property type="entry name" value="STKc_PknB_like"/>
    <property type="match status" value="1"/>
</dbReference>
<dbReference type="RefSeq" id="WP_093517850.1">
    <property type="nucleotide sequence ID" value="NZ_FOIJ01000003.1"/>
</dbReference>
<keyword evidence="2" id="KW-0547">Nucleotide-binding</keyword>
<evidence type="ECO:0000256" key="2">
    <source>
        <dbReference type="ARBA" id="ARBA00022741"/>
    </source>
</evidence>
<keyword evidence="4" id="KW-0067">ATP-binding</keyword>
<keyword evidence="6" id="KW-0723">Serine/threonine-protein kinase</keyword>
<feature type="domain" description="Protein kinase" evidence="5">
    <location>
        <begin position="23"/>
        <end position="307"/>
    </location>
</feature>
<dbReference type="AlphaFoldDB" id="A0A1I0F7T5"/>
<name>A0A1I0F7T5_9BACT</name>
<dbReference type="PANTHER" id="PTHR43289">
    <property type="entry name" value="MITOGEN-ACTIVATED PROTEIN KINASE KINASE KINASE 20-RELATED"/>
    <property type="match status" value="1"/>
</dbReference>
<organism evidence="6 7">
    <name type="scientific">Stigmatella erecta</name>
    <dbReference type="NCBI Taxonomy" id="83460"/>
    <lineage>
        <taxon>Bacteria</taxon>
        <taxon>Pseudomonadati</taxon>
        <taxon>Myxococcota</taxon>
        <taxon>Myxococcia</taxon>
        <taxon>Myxococcales</taxon>
        <taxon>Cystobacterineae</taxon>
        <taxon>Archangiaceae</taxon>
        <taxon>Stigmatella</taxon>
    </lineage>
</organism>
<dbReference type="GO" id="GO:0004674">
    <property type="term" value="F:protein serine/threonine kinase activity"/>
    <property type="evidence" value="ECO:0007669"/>
    <property type="project" value="UniProtKB-KW"/>
</dbReference>
<evidence type="ECO:0000256" key="4">
    <source>
        <dbReference type="ARBA" id="ARBA00022840"/>
    </source>
</evidence>
<sequence>METTRDGGWKQGCLAEGTRIGPWRVVRWHGQGAHGVLYQAVQVRSPWPSPVALKLALAPEDPRFAREVTLLTRLRHPCLPRLLGHGHWRHPAGTHHPFIALEWVEGTSLYDWARERNPSSRQVLLLFAQLTRALQAIHRAHAVHRDVKGGNILVRASDDRPVLTDFGSGDYQGSERLTWRSMPPFTRAYRSPEASRFAFRFIHEPESHYVARPSDDLFSLGVTAYRLLTGRYPPTQLPSAEAPTWNPADEGPWSLRSLNPRMASALEALVLRMLSPLPEARGTAQELAEALELAAARAGAEAELPLFEPSRLPQERPSLFRQASAWALGLRSVTSLAVGLLLLWLGQTVSQRANVSLLRRLAPADAGARDAGSVAVGDTSLTAPSASHLAPSSEVIALDLPPTPLPGQSVPDTNGRCLRRGQVAINGGCWIKFALDDEACAENADTTYVHKGRCYAPAFPPRRQPTSTQGPNVSP</sequence>
<dbReference type="SMART" id="SM00220">
    <property type="entry name" value="S_TKc"/>
    <property type="match status" value="1"/>
</dbReference>
<dbReference type="Gene3D" id="1.10.510.10">
    <property type="entry name" value="Transferase(Phosphotransferase) domain 1"/>
    <property type="match status" value="1"/>
</dbReference>
<evidence type="ECO:0000256" key="1">
    <source>
        <dbReference type="ARBA" id="ARBA00022679"/>
    </source>
</evidence>
<evidence type="ECO:0000313" key="6">
    <source>
        <dbReference type="EMBL" id="SET54228.1"/>
    </source>
</evidence>
<dbReference type="InterPro" id="IPR000719">
    <property type="entry name" value="Prot_kinase_dom"/>
</dbReference>
<dbReference type="EMBL" id="FOIJ01000003">
    <property type="protein sequence ID" value="SET54228.1"/>
    <property type="molecule type" value="Genomic_DNA"/>
</dbReference>
<dbReference type="InterPro" id="IPR011009">
    <property type="entry name" value="Kinase-like_dom_sf"/>
</dbReference>
<dbReference type="Proteomes" id="UP000199181">
    <property type="component" value="Unassembled WGS sequence"/>
</dbReference>
<keyword evidence="3 6" id="KW-0418">Kinase</keyword>
<accession>A0A1I0F7T5</accession>
<keyword evidence="1" id="KW-0808">Transferase</keyword>
<dbReference type="PROSITE" id="PS50011">
    <property type="entry name" value="PROTEIN_KINASE_DOM"/>
    <property type="match status" value="1"/>
</dbReference>
<reference evidence="7" key="1">
    <citation type="submission" date="2016-10" db="EMBL/GenBank/DDBJ databases">
        <authorList>
            <person name="Varghese N."/>
            <person name="Submissions S."/>
        </authorList>
    </citation>
    <scope>NUCLEOTIDE SEQUENCE [LARGE SCALE GENOMIC DNA]</scope>
    <source>
        <strain evidence="7">DSM 16858</strain>
    </source>
</reference>
<evidence type="ECO:0000259" key="5">
    <source>
        <dbReference type="PROSITE" id="PS50011"/>
    </source>
</evidence>
<keyword evidence="7" id="KW-1185">Reference proteome</keyword>